<feature type="transmembrane region" description="Helical" evidence="1">
    <location>
        <begin position="109"/>
        <end position="130"/>
    </location>
</feature>
<protein>
    <submittedName>
        <fullName evidence="2">Membrane protein</fullName>
    </submittedName>
</protein>
<name>A0A0B2AIK5_9MICC</name>
<keyword evidence="1" id="KW-1133">Transmembrane helix</keyword>
<keyword evidence="1" id="KW-0472">Membrane</keyword>
<dbReference type="AlphaFoldDB" id="A0A0B2AIK5"/>
<dbReference type="Proteomes" id="UP000030982">
    <property type="component" value="Unassembled WGS sequence"/>
</dbReference>
<evidence type="ECO:0000313" key="2">
    <source>
        <dbReference type="EMBL" id="KHL01671.1"/>
    </source>
</evidence>
<gene>
    <name evidence="2" type="ORF">LK10_15035</name>
</gene>
<reference evidence="2 3" key="1">
    <citation type="submission" date="2014-09" db="EMBL/GenBank/DDBJ databases">
        <title>Genome sequence of Sinomonas sp. MUSC 117.</title>
        <authorList>
            <person name="Lee L.-H."/>
        </authorList>
    </citation>
    <scope>NUCLEOTIDE SEQUENCE [LARGE SCALE GENOMIC DNA]</scope>
    <source>
        <strain evidence="2 3">MUSC 117</strain>
    </source>
</reference>
<dbReference type="STRING" id="1338436.LK10_15035"/>
<evidence type="ECO:0000256" key="1">
    <source>
        <dbReference type="SAM" id="Phobius"/>
    </source>
</evidence>
<accession>A0A0B2AIK5</accession>
<evidence type="ECO:0000313" key="3">
    <source>
        <dbReference type="Proteomes" id="UP000030982"/>
    </source>
</evidence>
<dbReference type="OrthoDB" id="5644717at2"/>
<keyword evidence="3" id="KW-1185">Reference proteome</keyword>
<sequence length="135" mass="13959">MGRRAAAGALGGLAGGVVFGMLMAMMGMLTTIASMVGSHSAWVGFGVHLMISVVYGLVLTLFFGRFLHSYGRGSLTGLVYGVVLWIIGPLLAMPVMLGMPVLALNATAMLSLMGHLVYGIILALVAVAVVRKAHA</sequence>
<comment type="caution">
    <text evidence="2">The sequence shown here is derived from an EMBL/GenBank/DDBJ whole genome shotgun (WGS) entry which is preliminary data.</text>
</comment>
<keyword evidence="1" id="KW-0812">Transmembrane</keyword>
<feature type="transmembrane region" description="Helical" evidence="1">
    <location>
        <begin position="75"/>
        <end position="97"/>
    </location>
</feature>
<organism evidence="2 3">
    <name type="scientific">Sinomonas humi</name>
    <dbReference type="NCBI Taxonomy" id="1338436"/>
    <lineage>
        <taxon>Bacteria</taxon>
        <taxon>Bacillati</taxon>
        <taxon>Actinomycetota</taxon>
        <taxon>Actinomycetes</taxon>
        <taxon>Micrococcales</taxon>
        <taxon>Micrococcaceae</taxon>
        <taxon>Sinomonas</taxon>
    </lineage>
</organism>
<feature type="transmembrane region" description="Helical" evidence="1">
    <location>
        <begin position="12"/>
        <end position="36"/>
    </location>
</feature>
<feature type="transmembrane region" description="Helical" evidence="1">
    <location>
        <begin position="42"/>
        <end position="63"/>
    </location>
</feature>
<proteinExistence type="predicted"/>
<dbReference type="EMBL" id="JTDL01000140">
    <property type="protein sequence ID" value="KHL01671.1"/>
    <property type="molecule type" value="Genomic_DNA"/>
</dbReference>